<organism evidence="2 3">
    <name type="scientific">Photobacterium marinum</name>
    <dbReference type="NCBI Taxonomy" id="1056511"/>
    <lineage>
        <taxon>Bacteria</taxon>
        <taxon>Pseudomonadati</taxon>
        <taxon>Pseudomonadota</taxon>
        <taxon>Gammaproteobacteria</taxon>
        <taxon>Vibrionales</taxon>
        <taxon>Vibrionaceae</taxon>
        <taxon>Photobacterium</taxon>
    </lineage>
</organism>
<reference evidence="2 3" key="1">
    <citation type="submission" date="2012-12" db="EMBL/GenBank/DDBJ databases">
        <title>Genome Assembly of Photobacterium sp. AK15.</title>
        <authorList>
            <person name="Khatri I."/>
            <person name="Vaidya B."/>
            <person name="Srinivas T.N.R."/>
            <person name="Subramanian S."/>
            <person name="Pinnaka A."/>
        </authorList>
    </citation>
    <scope>NUCLEOTIDE SEQUENCE [LARGE SCALE GENOMIC DNA]</scope>
    <source>
        <strain evidence="2 3">AK15</strain>
    </source>
</reference>
<dbReference type="AlphaFoldDB" id="L8J952"/>
<keyword evidence="1" id="KW-1133">Transmembrane helix</keyword>
<sequence length="161" mass="18344">MAIKLSRRGWNNVIIIAVILFIAVVQFPELIRQRQAPVEQAESDTSLQSLLPEPAQITKLYLPHHTFTLQESHWVAEPAINVSPKVVVDNWQSISGTVVGDEMMAQLKSQLGTPRTVEIWLQSLEEPVRVTVYQLPQFWLLQSWQGAWLAISVEESYLFPL</sequence>
<dbReference type="EMBL" id="AMZO01000033">
    <property type="protein sequence ID" value="ELR64007.1"/>
    <property type="molecule type" value="Genomic_DNA"/>
</dbReference>
<dbReference type="RefSeq" id="WP_007469430.1">
    <property type="nucleotide sequence ID" value="NZ_AMZO01000033.1"/>
</dbReference>
<protein>
    <submittedName>
        <fullName evidence="2">Uncharacterized protein</fullName>
    </submittedName>
</protein>
<evidence type="ECO:0000313" key="3">
    <source>
        <dbReference type="Proteomes" id="UP000011134"/>
    </source>
</evidence>
<evidence type="ECO:0000313" key="2">
    <source>
        <dbReference type="EMBL" id="ELR64007.1"/>
    </source>
</evidence>
<proteinExistence type="predicted"/>
<dbReference type="PATRIC" id="fig|1056511.3.peg.4010"/>
<feature type="transmembrane region" description="Helical" evidence="1">
    <location>
        <begin position="12"/>
        <end position="31"/>
    </location>
</feature>
<keyword evidence="3" id="KW-1185">Reference proteome</keyword>
<keyword evidence="1" id="KW-0812">Transmembrane</keyword>
<gene>
    <name evidence="2" type="ORF">C942_03087</name>
</gene>
<dbReference type="Proteomes" id="UP000011134">
    <property type="component" value="Unassembled WGS sequence"/>
</dbReference>
<name>L8J952_9GAMM</name>
<accession>L8J952</accession>
<keyword evidence="1" id="KW-0472">Membrane</keyword>
<comment type="caution">
    <text evidence="2">The sequence shown here is derived from an EMBL/GenBank/DDBJ whole genome shotgun (WGS) entry which is preliminary data.</text>
</comment>
<evidence type="ECO:0000256" key="1">
    <source>
        <dbReference type="SAM" id="Phobius"/>
    </source>
</evidence>